<dbReference type="InterPro" id="IPR039903">
    <property type="entry name" value="Zswim2"/>
</dbReference>
<keyword evidence="1" id="KW-0479">Metal-binding</keyword>
<dbReference type="GO" id="GO:0008270">
    <property type="term" value="F:zinc ion binding"/>
    <property type="evidence" value="ECO:0007669"/>
    <property type="project" value="UniProtKB-KW"/>
</dbReference>
<dbReference type="Pfam" id="PF04434">
    <property type="entry name" value="SWIM"/>
    <property type="match status" value="1"/>
</dbReference>
<evidence type="ECO:0000259" key="3">
    <source>
        <dbReference type="PROSITE" id="PS50089"/>
    </source>
</evidence>
<dbReference type="PANTHER" id="PTHR21540">
    <property type="entry name" value="RING FINGER AND SWIM DOMAIN-CONTAINING PROTEIN 2"/>
    <property type="match status" value="1"/>
</dbReference>
<feature type="compositionally biased region" description="Basic residues" evidence="2">
    <location>
        <begin position="40"/>
        <end position="49"/>
    </location>
</feature>
<dbReference type="PROSITE" id="PS50966">
    <property type="entry name" value="ZF_SWIM"/>
    <property type="match status" value="1"/>
</dbReference>
<dbReference type="SUPFAM" id="SSF57850">
    <property type="entry name" value="RING/U-box"/>
    <property type="match status" value="1"/>
</dbReference>
<evidence type="ECO:0000256" key="2">
    <source>
        <dbReference type="SAM" id="MobiDB-lite"/>
    </source>
</evidence>
<evidence type="ECO:0000259" key="4">
    <source>
        <dbReference type="PROSITE" id="PS50966"/>
    </source>
</evidence>
<dbReference type="OrthoDB" id="2122982at2759"/>
<dbReference type="Gene3D" id="3.30.40.10">
    <property type="entry name" value="Zinc/RING finger domain, C3HC4 (zinc finger)"/>
    <property type="match status" value="1"/>
</dbReference>
<feature type="region of interest" description="Disordered" evidence="2">
    <location>
        <begin position="40"/>
        <end position="89"/>
    </location>
</feature>
<protein>
    <recommendedName>
        <fullName evidence="7">SWIM-type domain-containing protein</fullName>
    </recommendedName>
</protein>
<feature type="domain" description="RING-type" evidence="3">
    <location>
        <begin position="248"/>
        <end position="295"/>
    </location>
</feature>
<evidence type="ECO:0000313" key="5">
    <source>
        <dbReference type="EMBL" id="ORX52387.1"/>
    </source>
</evidence>
<dbReference type="InterPro" id="IPR001841">
    <property type="entry name" value="Znf_RING"/>
</dbReference>
<keyword evidence="1" id="KW-0863">Zinc-finger</keyword>
<feature type="domain" description="SWIM-type" evidence="4">
    <location>
        <begin position="148"/>
        <end position="181"/>
    </location>
</feature>
<evidence type="ECO:0000313" key="6">
    <source>
        <dbReference type="Proteomes" id="UP000242146"/>
    </source>
</evidence>
<accession>A0A1X2GG39</accession>
<keyword evidence="6" id="KW-1185">Reference proteome</keyword>
<reference evidence="5 6" key="1">
    <citation type="submission" date="2016-07" db="EMBL/GenBank/DDBJ databases">
        <title>Pervasive Adenine N6-methylation of Active Genes in Fungi.</title>
        <authorList>
            <consortium name="DOE Joint Genome Institute"/>
            <person name="Mondo S.J."/>
            <person name="Dannebaum R.O."/>
            <person name="Kuo R.C."/>
            <person name="Labutti K."/>
            <person name="Haridas S."/>
            <person name="Kuo A."/>
            <person name="Salamov A."/>
            <person name="Ahrendt S.R."/>
            <person name="Lipzen A."/>
            <person name="Sullivan W."/>
            <person name="Andreopoulos W.B."/>
            <person name="Clum A."/>
            <person name="Lindquist E."/>
            <person name="Daum C."/>
            <person name="Ramamoorthy G.K."/>
            <person name="Gryganskyi A."/>
            <person name="Culley D."/>
            <person name="Magnuson J.K."/>
            <person name="James T.Y."/>
            <person name="O'Malley M.A."/>
            <person name="Stajich J.E."/>
            <person name="Spatafora J.W."/>
            <person name="Visel A."/>
            <person name="Grigoriev I.V."/>
        </authorList>
    </citation>
    <scope>NUCLEOTIDE SEQUENCE [LARGE SCALE GENOMIC DNA]</scope>
    <source>
        <strain evidence="5 6">NRRL 3301</strain>
    </source>
</reference>
<name>A0A1X2GG39_9FUNG</name>
<dbReference type="PROSITE" id="PS50089">
    <property type="entry name" value="ZF_RING_2"/>
    <property type="match status" value="1"/>
</dbReference>
<feature type="compositionally biased region" description="Polar residues" evidence="2">
    <location>
        <begin position="64"/>
        <end position="78"/>
    </location>
</feature>
<dbReference type="AlphaFoldDB" id="A0A1X2GG39"/>
<dbReference type="InterPro" id="IPR013083">
    <property type="entry name" value="Znf_RING/FYVE/PHD"/>
</dbReference>
<comment type="caution">
    <text evidence="5">The sequence shown here is derived from an EMBL/GenBank/DDBJ whole genome shotgun (WGS) entry which is preliminary data.</text>
</comment>
<dbReference type="STRING" id="101127.A0A1X2GG39"/>
<dbReference type="InterPro" id="IPR007527">
    <property type="entry name" value="Znf_SWIM"/>
</dbReference>
<dbReference type="GO" id="GO:0061630">
    <property type="term" value="F:ubiquitin protein ligase activity"/>
    <property type="evidence" value="ECO:0007669"/>
    <property type="project" value="InterPro"/>
</dbReference>
<gene>
    <name evidence="5" type="ORF">DM01DRAFT_1408265</name>
</gene>
<dbReference type="EMBL" id="MCGT01000018">
    <property type="protein sequence ID" value="ORX52387.1"/>
    <property type="molecule type" value="Genomic_DNA"/>
</dbReference>
<evidence type="ECO:0000256" key="1">
    <source>
        <dbReference type="PROSITE-ProRule" id="PRU00175"/>
    </source>
</evidence>
<organism evidence="5 6">
    <name type="scientific">Hesseltinella vesiculosa</name>
    <dbReference type="NCBI Taxonomy" id="101127"/>
    <lineage>
        <taxon>Eukaryota</taxon>
        <taxon>Fungi</taxon>
        <taxon>Fungi incertae sedis</taxon>
        <taxon>Mucoromycota</taxon>
        <taxon>Mucoromycotina</taxon>
        <taxon>Mucoromycetes</taxon>
        <taxon>Mucorales</taxon>
        <taxon>Cunninghamellaceae</taxon>
        <taxon>Hesseltinella</taxon>
    </lineage>
</organism>
<sequence length="344" mass="38070">MGRNAMSEKAVTSERQLRPRINMKAAAGALKPVPTVRITKKKTPAKHAAKPIASQDDQQMAAGPSTSASAQITPNVSTPAVKRPSAKKITSVPSNSRLMSLITDEQSSDIVMRAIKEKLYILNGHDQPPLVGPNTFEFKVSGCTGNIYKVTIGPKVKCSCRDYIFRRRHCKHIMMILLKYFHCPPNSHLFETLSPSHHDLSALATNMPPDPSALVTNAVRMAIREKLEGKPVEPLPGADRRPLDTSDCPICCDEFDAALLDQIIYCRVCGNNVHADCFARWRATGRSQISCVFCRSPWEPPTKKVAKPARGPEGYVNVGKILNTPERRVYSRRVDDVDDEPHHT</sequence>
<dbReference type="PANTHER" id="PTHR21540:SF0">
    <property type="entry name" value="PHD FAMILY PROTEIN"/>
    <property type="match status" value="1"/>
</dbReference>
<proteinExistence type="predicted"/>
<evidence type="ECO:0008006" key="7">
    <source>
        <dbReference type="Google" id="ProtNLM"/>
    </source>
</evidence>
<keyword evidence="1" id="KW-0862">Zinc</keyword>
<dbReference type="Proteomes" id="UP000242146">
    <property type="component" value="Unassembled WGS sequence"/>
</dbReference>
<feature type="region of interest" description="Disordered" evidence="2">
    <location>
        <begin position="1"/>
        <end position="20"/>
    </location>
</feature>